<dbReference type="AlphaFoldDB" id="A0A423V164"/>
<dbReference type="Proteomes" id="UP000285596">
    <property type="component" value="Unassembled WGS sequence"/>
</dbReference>
<evidence type="ECO:0000313" key="2">
    <source>
        <dbReference type="Proteomes" id="UP000285596"/>
    </source>
</evidence>
<dbReference type="RefSeq" id="WP_118903122.1">
    <property type="nucleotide sequence ID" value="NZ_QWFA01000049.1"/>
</dbReference>
<accession>A0A423V164</accession>
<dbReference type="EMBL" id="QWFA01000049">
    <property type="protein sequence ID" value="ROV68353.1"/>
    <property type="molecule type" value="Genomic_DNA"/>
</dbReference>
<sequence>MGDYFQTVVDRDVTEADAAPLAARVVAWLVAEGVIGPDRTEPVLGRGPGYPPGPRIREVVDSSGWSEPWQGGALHVDVTRTVFDAGQWADPSSARCPRCERETEFHDEAWQEIPGGWAPFSEAIEDWEAGAEALVRCAHCDASSPLVDWSGMGHCFAFGALGFTFWGWPDLTPAFLAEFDRRLDGHRTVLVSGKI</sequence>
<protein>
    <submittedName>
        <fullName evidence="1">Uncharacterized protein</fullName>
    </submittedName>
</protein>
<organism evidence="1 2">
    <name type="scientific">Streptomyces globisporus</name>
    <dbReference type="NCBI Taxonomy" id="1908"/>
    <lineage>
        <taxon>Bacteria</taxon>
        <taxon>Bacillati</taxon>
        <taxon>Actinomycetota</taxon>
        <taxon>Actinomycetes</taxon>
        <taxon>Kitasatosporales</taxon>
        <taxon>Streptomycetaceae</taxon>
        <taxon>Streptomyces</taxon>
    </lineage>
</organism>
<comment type="caution">
    <text evidence="1">The sequence shown here is derived from an EMBL/GenBank/DDBJ whole genome shotgun (WGS) entry which is preliminary data.</text>
</comment>
<reference evidence="1 2" key="1">
    <citation type="submission" date="2018-08" db="EMBL/GenBank/DDBJ databases">
        <title>Streptomyces globisporus 1912-4Crt, whole genome shotgun sequence.</title>
        <authorList>
            <person name="Matselyukh B."/>
        </authorList>
    </citation>
    <scope>NUCLEOTIDE SEQUENCE [LARGE SCALE GENOMIC DNA]</scope>
    <source>
        <strain evidence="1 2">1912-4Crt</strain>
    </source>
</reference>
<proteinExistence type="predicted"/>
<name>A0A423V164_STRGL</name>
<evidence type="ECO:0000313" key="1">
    <source>
        <dbReference type="EMBL" id="ROV68353.1"/>
    </source>
</evidence>
<gene>
    <name evidence="1" type="ORF">D3105_11670</name>
</gene>